<dbReference type="PRINTS" id="PR00800">
    <property type="entry name" value="YHDCRBOXLASE"/>
</dbReference>
<dbReference type="Proteomes" id="UP000271974">
    <property type="component" value="Unassembled WGS sequence"/>
</dbReference>
<dbReference type="OrthoDB" id="639767at2759"/>
<name>A0A3S1CBI5_ELYCH</name>
<dbReference type="GO" id="GO:0006520">
    <property type="term" value="P:amino acid metabolic process"/>
    <property type="evidence" value="ECO:0007669"/>
    <property type="project" value="InterPro"/>
</dbReference>
<dbReference type="PANTHER" id="PTHR11999:SF70">
    <property type="entry name" value="MIP05841P"/>
    <property type="match status" value="1"/>
</dbReference>
<dbReference type="AlphaFoldDB" id="A0A3S1CBI5"/>
<dbReference type="GO" id="GO:0030170">
    <property type="term" value="F:pyridoxal phosphate binding"/>
    <property type="evidence" value="ECO:0007669"/>
    <property type="project" value="InterPro"/>
</dbReference>
<dbReference type="PANTHER" id="PTHR11999">
    <property type="entry name" value="GROUP II PYRIDOXAL-5-PHOSPHATE DECARBOXYLASE"/>
    <property type="match status" value="1"/>
</dbReference>
<dbReference type="InterPro" id="IPR015424">
    <property type="entry name" value="PyrdxlP-dep_Trfase"/>
</dbReference>
<proteinExistence type="inferred from homology"/>
<dbReference type="STRING" id="188477.A0A3S1CBI5"/>
<feature type="modified residue" description="N6-(pyridoxal phosphate)lysine" evidence="5">
    <location>
        <position position="299"/>
    </location>
</feature>
<evidence type="ECO:0000256" key="4">
    <source>
        <dbReference type="ARBA" id="ARBA00023239"/>
    </source>
</evidence>
<dbReference type="Pfam" id="PF00282">
    <property type="entry name" value="Pyridoxal_deC"/>
    <property type="match status" value="1"/>
</dbReference>
<evidence type="ECO:0008006" key="9">
    <source>
        <dbReference type="Google" id="ProtNLM"/>
    </source>
</evidence>
<evidence type="ECO:0000313" key="8">
    <source>
        <dbReference type="Proteomes" id="UP000271974"/>
    </source>
</evidence>
<evidence type="ECO:0000313" key="7">
    <source>
        <dbReference type="EMBL" id="RUS88216.1"/>
    </source>
</evidence>
<dbReference type="InterPro" id="IPR010977">
    <property type="entry name" value="Aromatic_deC"/>
</dbReference>
<dbReference type="GO" id="GO:0005737">
    <property type="term" value="C:cytoplasm"/>
    <property type="evidence" value="ECO:0007669"/>
    <property type="project" value="TreeGrafter"/>
</dbReference>
<keyword evidence="8" id="KW-1185">Reference proteome</keyword>
<dbReference type="InterPro" id="IPR015421">
    <property type="entry name" value="PyrdxlP-dep_Trfase_major"/>
</dbReference>
<comment type="similarity">
    <text evidence="6">Belongs to the group II decarboxylase family.</text>
</comment>
<dbReference type="GO" id="GO:0019752">
    <property type="term" value="P:carboxylic acid metabolic process"/>
    <property type="evidence" value="ECO:0007669"/>
    <property type="project" value="InterPro"/>
</dbReference>
<evidence type="ECO:0000256" key="6">
    <source>
        <dbReference type="RuleBase" id="RU000382"/>
    </source>
</evidence>
<dbReference type="Gene3D" id="3.40.640.10">
    <property type="entry name" value="Type I PLP-dependent aspartate aminotransferase-like (Major domain)"/>
    <property type="match status" value="1"/>
</dbReference>
<reference evidence="7 8" key="1">
    <citation type="submission" date="2019-01" db="EMBL/GenBank/DDBJ databases">
        <title>A draft genome assembly of the solar-powered sea slug Elysia chlorotica.</title>
        <authorList>
            <person name="Cai H."/>
            <person name="Li Q."/>
            <person name="Fang X."/>
            <person name="Li J."/>
            <person name="Curtis N.E."/>
            <person name="Altenburger A."/>
            <person name="Shibata T."/>
            <person name="Feng M."/>
            <person name="Maeda T."/>
            <person name="Schwartz J.A."/>
            <person name="Shigenobu S."/>
            <person name="Lundholm N."/>
            <person name="Nishiyama T."/>
            <person name="Yang H."/>
            <person name="Hasebe M."/>
            <person name="Li S."/>
            <person name="Pierce S.K."/>
            <person name="Wang J."/>
        </authorList>
    </citation>
    <scope>NUCLEOTIDE SEQUENCE [LARGE SCALE GENOMIC DNA]</scope>
    <source>
        <strain evidence="7">EC2010</strain>
        <tissue evidence="7">Whole organism of an adult</tissue>
    </source>
</reference>
<evidence type="ECO:0000256" key="2">
    <source>
        <dbReference type="ARBA" id="ARBA00022793"/>
    </source>
</evidence>
<feature type="non-terminal residue" evidence="7">
    <location>
        <position position="344"/>
    </location>
</feature>
<dbReference type="EMBL" id="RQTK01000090">
    <property type="protein sequence ID" value="RUS88216.1"/>
    <property type="molecule type" value="Genomic_DNA"/>
</dbReference>
<dbReference type="GO" id="GO:0016831">
    <property type="term" value="F:carboxy-lyase activity"/>
    <property type="evidence" value="ECO:0007669"/>
    <property type="project" value="UniProtKB-KW"/>
</dbReference>
<accession>A0A3S1CBI5</accession>
<comment type="cofactor">
    <cofactor evidence="1 5 6">
        <name>pyridoxal 5'-phosphate</name>
        <dbReference type="ChEBI" id="CHEBI:597326"/>
    </cofactor>
</comment>
<keyword evidence="3 5" id="KW-0663">Pyridoxal phosphate</keyword>
<keyword evidence="2" id="KW-0210">Decarboxylase</keyword>
<comment type="caution">
    <text evidence="7">The sequence shown here is derived from an EMBL/GenBank/DDBJ whole genome shotgun (WGS) entry which is preliminary data.</text>
</comment>
<gene>
    <name evidence="7" type="ORF">EGW08_004048</name>
</gene>
<dbReference type="SUPFAM" id="SSF53383">
    <property type="entry name" value="PLP-dependent transferases"/>
    <property type="match status" value="1"/>
</dbReference>
<evidence type="ECO:0000256" key="1">
    <source>
        <dbReference type="ARBA" id="ARBA00001933"/>
    </source>
</evidence>
<evidence type="ECO:0000256" key="5">
    <source>
        <dbReference type="PIRSR" id="PIRSR602129-50"/>
    </source>
</evidence>
<organism evidence="7 8">
    <name type="scientific">Elysia chlorotica</name>
    <name type="common">Eastern emerald elysia</name>
    <name type="synonym">Sea slug</name>
    <dbReference type="NCBI Taxonomy" id="188477"/>
    <lineage>
        <taxon>Eukaryota</taxon>
        <taxon>Metazoa</taxon>
        <taxon>Spiralia</taxon>
        <taxon>Lophotrochozoa</taxon>
        <taxon>Mollusca</taxon>
        <taxon>Gastropoda</taxon>
        <taxon>Heterobranchia</taxon>
        <taxon>Euthyneura</taxon>
        <taxon>Panpulmonata</taxon>
        <taxon>Sacoglossa</taxon>
        <taxon>Placobranchoidea</taxon>
        <taxon>Plakobranchidae</taxon>
        <taxon>Elysia</taxon>
    </lineage>
</organism>
<sequence length="344" mass="37976">MDTDEFRRFGTDMVNYIADYYDGLRSRPPIPDVQQGYMKDLIPDQAPVEAESYEDIKKDLEGVIMKGVLHWRSPHFHGFIGIAGSFPALLGDMLVGALSSNSFSWASNPASTELEVSMMDWLGQMLNLPEEFLFSSGGKGGGVIQRTADDSVLVAIIAARAQAIRQRSDMTAGQTLDKLVAYTSEESHSCIRKAAQLALVTIRSLPTDENFSLRGETLAAAIKEDKSKGLIPFFLGATVGTTSTIAIDNLCELGPICQQENIWMHVDGAYAGSAAICPELRHVINGVEYSTSFCINPHKWLHVNKSCSAMWVKNRDLITESFRVEVEYLKNHSLEGDVTMPDFR</sequence>
<evidence type="ECO:0000256" key="3">
    <source>
        <dbReference type="ARBA" id="ARBA00022898"/>
    </source>
</evidence>
<dbReference type="InterPro" id="IPR002129">
    <property type="entry name" value="PyrdxlP-dep_de-COase"/>
</dbReference>
<dbReference type="Gene3D" id="1.20.1340.10">
    <property type="entry name" value="dopa decarboxylase, N-terminal domain"/>
    <property type="match status" value="1"/>
</dbReference>
<keyword evidence="4 6" id="KW-0456">Lyase</keyword>
<protein>
    <recommendedName>
        <fullName evidence="9">Aromatic-L-amino-acid decarboxylase</fullName>
    </recommendedName>
</protein>